<dbReference type="EMBL" id="JADKNH010000001">
    <property type="protein sequence ID" value="MBF4691642.1"/>
    <property type="molecule type" value="Genomic_DNA"/>
</dbReference>
<comment type="caution">
    <text evidence="1">The sequence shown here is derived from an EMBL/GenBank/DDBJ whole genome shotgun (WGS) entry which is preliminary data.</text>
</comment>
<evidence type="ECO:0000313" key="1">
    <source>
        <dbReference type="EMBL" id="MBF4691642.1"/>
    </source>
</evidence>
<keyword evidence="2" id="KW-1185">Reference proteome</keyword>
<proteinExistence type="predicted"/>
<name>A0ABR9ZME8_9FIRM</name>
<gene>
    <name evidence="1" type="ORF">ISU02_00855</name>
</gene>
<reference evidence="1 2" key="1">
    <citation type="submission" date="2020-11" db="EMBL/GenBank/DDBJ databases">
        <title>Fusibacter basophilias sp. nov.</title>
        <authorList>
            <person name="Qiu D."/>
        </authorList>
    </citation>
    <scope>NUCLEOTIDE SEQUENCE [LARGE SCALE GENOMIC DNA]</scope>
    <source>
        <strain evidence="1 2">Q10-2</strain>
    </source>
</reference>
<evidence type="ECO:0000313" key="2">
    <source>
        <dbReference type="Proteomes" id="UP000614200"/>
    </source>
</evidence>
<organism evidence="1 2">
    <name type="scientific">Fusibacter ferrireducens</name>
    <dbReference type="NCBI Taxonomy" id="2785058"/>
    <lineage>
        <taxon>Bacteria</taxon>
        <taxon>Bacillati</taxon>
        <taxon>Bacillota</taxon>
        <taxon>Clostridia</taxon>
        <taxon>Eubacteriales</taxon>
        <taxon>Eubacteriales Family XII. Incertae Sedis</taxon>
        <taxon>Fusibacter</taxon>
    </lineage>
</organism>
<dbReference type="Proteomes" id="UP000614200">
    <property type="component" value="Unassembled WGS sequence"/>
</dbReference>
<sequence>MYANNSGQGNHSEQIASFFKTWHGVDERDEILKIALKYALSLSHVQELLLLSGHPKLYVRNPRDAVIIYSIVKQQSLERLNLLLRELNEKLL</sequence>
<dbReference type="RefSeq" id="WP_194699889.1">
    <property type="nucleotide sequence ID" value="NZ_JADKNH010000001.1"/>
</dbReference>
<protein>
    <submittedName>
        <fullName evidence="1">Uncharacterized protein</fullName>
    </submittedName>
</protein>
<accession>A0ABR9ZME8</accession>